<name>F2NUE2_TRES6</name>
<keyword evidence="1" id="KW-1133">Transmembrane helix</keyword>
<gene>
    <name evidence="2" type="ordered locus">Tresu_0276</name>
</gene>
<dbReference type="EMBL" id="CP002631">
    <property type="protein sequence ID" value="AEB13235.1"/>
    <property type="molecule type" value="Genomic_DNA"/>
</dbReference>
<dbReference type="HOGENOM" id="CLU_1577808_0_0_12"/>
<keyword evidence="1" id="KW-0472">Membrane</keyword>
<evidence type="ECO:0000256" key="1">
    <source>
        <dbReference type="SAM" id="Phobius"/>
    </source>
</evidence>
<dbReference type="AlphaFoldDB" id="F2NUE2"/>
<sequence>MNNKHTMIITIIAFIVSATFISAFIILIKTVNVFKSPSEIKYKIEYIDVEKSKIWMMENQQKDYDKKTHDKKIYFFMSDNIINNETEIFNKLSNKFNFPKNQTYYIYVYKKSRKLPKFWTPDENKFVFDIIDMHENDLYMILECENDLFTNIYNLKIDNVYDDKWKNSL</sequence>
<accession>F2NUE2</accession>
<proteinExistence type="predicted"/>
<organism evidence="2 3">
    <name type="scientific">Treponema succinifaciens (strain ATCC 33096 / DSM 2489 / 6091)</name>
    <dbReference type="NCBI Taxonomy" id="869209"/>
    <lineage>
        <taxon>Bacteria</taxon>
        <taxon>Pseudomonadati</taxon>
        <taxon>Spirochaetota</taxon>
        <taxon>Spirochaetia</taxon>
        <taxon>Spirochaetales</taxon>
        <taxon>Treponemataceae</taxon>
        <taxon>Treponema</taxon>
    </lineage>
</organism>
<evidence type="ECO:0000313" key="3">
    <source>
        <dbReference type="Proteomes" id="UP000006852"/>
    </source>
</evidence>
<keyword evidence="3" id="KW-1185">Reference proteome</keyword>
<reference evidence="2 3" key="1">
    <citation type="journal article" date="2011" name="Stand. Genomic Sci.">
        <title>Complete genome sequence of Treponema succinifaciens type strain (6091).</title>
        <authorList>
            <person name="Han C."/>
            <person name="Gronow S."/>
            <person name="Teshima H."/>
            <person name="Lapidus A."/>
            <person name="Nolan M."/>
            <person name="Lucas S."/>
            <person name="Hammon N."/>
            <person name="Deshpande S."/>
            <person name="Cheng J.F."/>
            <person name="Zeytun A."/>
            <person name="Tapia R."/>
            <person name="Goodwin L."/>
            <person name="Pitluck S."/>
            <person name="Liolios K."/>
            <person name="Pagani I."/>
            <person name="Ivanova N."/>
            <person name="Mavromatis K."/>
            <person name="Mikhailova N."/>
            <person name="Huntemann M."/>
            <person name="Pati A."/>
            <person name="Chen A."/>
            <person name="Palaniappan K."/>
            <person name="Land M."/>
            <person name="Hauser L."/>
            <person name="Brambilla E.M."/>
            <person name="Rohde M."/>
            <person name="Goker M."/>
            <person name="Woyke T."/>
            <person name="Bristow J."/>
            <person name="Eisen J.A."/>
            <person name="Markowitz V."/>
            <person name="Hugenholtz P."/>
            <person name="Kyrpides N.C."/>
            <person name="Klenk H.P."/>
            <person name="Detter J.C."/>
        </authorList>
    </citation>
    <scope>NUCLEOTIDE SEQUENCE [LARGE SCALE GENOMIC DNA]</scope>
    <source>
        <strain evidence="3">ATCC 33096 / DSM 2489 / 6091</strain>
    </source>
</reference>
<protein>
    <submittedName>
        <fullName evidence="2">Uncharacterized protein</fullName>
    </submittedName>
</protein>
<evidence type="ECO:0000313" key="2">
    <source>
        <dbReference type="EMBL" id="AEB13235.1"/>
    </source>
</evidence>
<feature type="transmembrane region" description="Helical" evidence="1">
    <location>
        <begin position="6"/>
        <end position="28"/>
    </location>
</feature>
<dbReference type="Proteomes" id="UP000006852">
    <property type="component" value="Chromosome"/>
</dbReference>
<reference evidence="3" key="2">
    <citation type="submission" date="2011-04" db="EMBL/GenBank/DDBJ databases">
        <title>The complete genome of chromosome of Treponema succinifaciens DSM 2489.</title>
        <authorList>
            <person name="Lucas S."/>
            <person name="Copeland A."/>
            <person name="Lapidus A."/>
            <person name="Bruce D."/>
            <person name="Goodwin L."/>
            <person name="Pitluck S."/>
            <person name="Peters L."/>
            <person name="Kyrpides N."/>
            <person name="Mavromatis K."/>
            <person name="Ivanova N."/>
            <person name="Ovchinnikova G."/>
            <person name="Teshima H."/>
            <person name="Detter J.C."/>
            <person name="Tapia R."/>
            <person name="Han C."/>
            <person name="Land M."/>
            <person name="Hauser L."/>
            <person name="Markowitz V."/>
            <person name="Cheng J.-F."/>
            <person name="Hugenholtz P."/>
            <person name="Woyke T."/>
            <person name="Wu D."/>
            <person name="Gronow S."/>
            <person name="Wellnitz S."/>
            <person name="Brambilla E."/>
            <person name="Klenk H.-P."/>
            <person name="Eisen J.A."/>
        </authorList>
    </citation>
    <scope>NUCLEOTIDE SEQUENCE [LARGE SCALE GENOMIC DNA]</scope>
    <source>
        <strain evidence="3">ATCC 33096 / DSM 2489 / 6091</strain>
    </source>
</reference>
<dbReference type="KEGG" id="tsu:Tresu_0276"/>
<dbReference type="STRING" id="869209.Tresu_0276"/>
<keyword evidence="1" id="KW-0812">Transmembrane</keyword>